<protein>
    <recommendedName>
        <fullName evidence="1">DUF3644 domain-containing protein</fullName>
    </recommendedName>
</protein>
<dbReference type="AlphaFoldDB" id="A0A0U2X030"/>
<dbReference type="PATRIC" id="fig|1315283.4.peg.2595"/>
<organism evidence="2">
    <name type="scientific">Pseudoalteromonas translucida KMM 520</name>
    <dbReference type="NCBI Taxonomy" id="1315283"/>
    <lineage>
        <taxon>Bacteria</taxon>
        <taxon>Pseudomonadati</taxon>
        <taxon>Pseudomonadota</taxon>
        <taxon>Gammaproteobacteria</taxon>
        <taxon>Alteromonadales</taxon>
        <taxon>Pseudoalteromonadaceae</taxon>
        <taxon>Pseudoalteromonas</taxon>
    </lineage>
</organism>
<gene>
    <name evidence="2" type="ORF">PTRA_a2975</name>
</gene>
<evidence type="ECO:0000313" key="3">
    <source>
        <dbReference type="Proteomes" id="UP000065261"/>
    </source>
</evidence>
<dbReference type="Proteomes" id="UP000065261">
    <property type="component" value="Chromosome I"/>
</dbReference>
<accession>A0A0U2X030</accession>
<feature type="domain" description="DUF3644" evidence="1">
    <location>
        <begin position="96"/>
        <end position="266"/>
    </location>
</feature>
<sequence>MVKQDKRIIVLSFFRDKERKKLSFTYAEAALATGNKVNYIQKLVSESLKGKYIFQDKRPNWYCKGLLAISDNDFIRITSQSTQAKILTDDEKLYYKLIKRSLNAFTVALEVYNRPSLENRVEAFAIMMTNAWELLLKSQILKAKGFDSLIDQDGKSIPLSEAVNFKYPNDSADKDNLNQLISLRNDAIHLLLPEIQPQLSRLFQTTVLLYQEEFAHQEGYAPLADQNVGMLSLVIDGPEPDIALVKEEYGKKTASQVNEFLKKFKKLEQKHNSNRFAIHIEYKLALTKKPGSEDLTFGTGPDGKHTVFVDRPKNLKITHPFYETTAIKEINERQADCIINNYSFRAVVKKHKIKNKAEYFDLTDRPRYSVAFIEWFIERLKQPNWLQKALPNNMKKNK</sequence>
<dbReference type="OrthoDB" id="1551227at2"/>
<dbReference type="InterPro" id="IPR022104">
    <property type="entry name" value="DUF3644"/>
</dbReference>
<dbReference type="RefSeq" id="WP_058374093.1">
    <property type="nucleotide sequence ID" value="NZ_CP011034.1"/>
</dbReference>
<proteinExistence type="predicted"/>
<dbReference type="Pfam" id="PF12358">
    <property type="entry name" value="DUF3644"/>
    <property type="match status" value="1"/>
</dbReference>
<dbReference type="KEGG" id="ptn:PTRA_a2975"/>
<name>A0A0U2X030_9GAMM</name>
<evidence type="ECO:0000259" key="1">
    <source>
        <dbReference type="Pfam" id="PF12358"/>
    </source>
</evidence>
<evidence type="ECO:0000313" key="2">
    <source>
        <dbReference type="EMBL" id="ALS34008.1"/>
    </source>
</evidence>
<dbReference type="EMBL" id="CP011034">
    <property type="protein sequence ID" value="ALS34008.1"/>
    <property type="molecule type" value="Genomic_DNA"/>
</dbReference>
<reference evidence="2 3" key="1">
    <citation type="submission" date="2015-03" db="EMBL/GenBank/DDBJ databases">
        <authorList>
            <person name="Murphy D."/>
        </authorList>
    </citation>
    <scope>NUCLEOTIDE SEQUENCE [LARGE SCALE GENOMIC DNA]</scope>
    <source>
        <strain evidence="2 3">KMM 520</strain>
    </source>
</reference>